<evidence type="ECO:0000256" key="6">
    <source>
        <dbReference type="SAM" id="SignalP"/>
    </source>
</evidence>
<dbReference type="GO" id="GO:0033215">
    <property type="term" value="P:reductive iron assimilation"/>
    <property type="evidence" value="ECO:0007669"/>
    <property type="project" value="TreeGrafter"/>
</dbReference>
<gene>
    <name evidence="10" type="ORF">TT172_LOCUS4665</name>
</gene>
<dbReference type="InterPro" id="IPR044130">
    <property type="entry name" value="CuRO_2_Fet3-like"/>
</dbReference>
<dbReference type="CDD" id="cd13899">
    <property type="entry name" value="CuRO_3_Fet3p"/>
    <property type="match status" value="1"/>
</dbReference>
<evidence type="ECO:0000313" key="11">
    <source>
        <dbReference type="Proteomes" id="UP000289323"/>
    </source>
</evidence>
<dbReference type="InterPro" id="IPR008972">
    <property type="entry name" value="Cupredoxin"/>
</dbReference>
<evidence type="ECO:0000256" key="1">
    <source>
        <dbReference type="ARBA" id="ARBA00010609"/>
    </source>
</evidence>
<accession>A0A446BIE2</accession>
<dbReference type="Gene3D" id="2.60.40.420">
    <property type="entry name" value="Cupredoxins - blue copper proteins"/>
    <property type="match status" value="3"/>
</dbReference>
<dbReference type="PROSITE" id="PS00079">
    <property type="entry name" value="MULTICOPPER_OXIDASE1"/>
    <property type="match status" value="2"/>
</dbReference>
<dbReference type="InterPro" id="IPR033138">
    <property type="entry name" value="Cu_oxidase_CS"/>
</dbReference>
<dbReference type="AlphaFoldDB" id="A0A446BIE2"/>
<keyword evidence="2" id="KW-0479">Metal-binding</keyword>
<evidence type="ECO:0000256" key="2">
    <source>
        <dbReference type="ARBA" id="ARBA00022723"/>
    </source>
</evidence>
<dbReference type="Proteomes" id="UP000289323">
    <property type="component" value="Unassembled WGS sequence"/>
</dbReference>
<evidence type="ECO:0000256" key="5">
    <source>
        <dbReference type="ARBA" id="ARBA00023008"/>
    </source>
</evidence>
<dbReference type="InterPro" id="IPR045087">
    <property type="entry name" value="Cu-oxidase_fam"/>
</dbReference>
<dbReference type="InterPro" id="IPR001117">
    <property type="entry name" value="Cu-oxidase_2nd"/>
</dbReference>
<dbReference type="PROSITE" id="PS00080">
    <property type="entry name" value="MULTICOPPER_OXIDASE2"/>
    <property type="match status" value="1"/>
</dbReference>
<dbReference type="GO" id="GO:0010106">
    <property type="term" value="P:cellular response to iron ion starvation"/>
    <property type="evidence" value="ECO:0007669"/>
    <property type="project" value="TreeGrafter"/>
</dbReference>
<evidence type="ECO:0000259" key="7">
    <source>
        <dbReference type="Pfam" id="PF00394"/>
    </source>
</evidence>
<feature type="domain" description="Plastocyanin-like" evidence="9">
    <location>
        <begin position="31"/>
        <end position="146"/>
    </location>
</feature>
<feature type="domain" description="Plastocyanin-like" evidence="7">
    <location>
        <begin position="155"/>
        <end position="280"/>
    </location>
</feature>
<feature type="chain" id="PRO_5019526012" evidence="6">
    <location>
        <begin position="23"/>
        <end position="600"/>
    </location>
</feature>
<keyword evidence="4" id="KW-0560">Oxidoreductase</keyword>
<reference evidence="10 11" key="1">
    <citation type="submission" date="2018-04" db="EMBL/GenBank/DDBJ databases">
        <authorList>
            <person name="Huttner S."/>
            <person name="Dainat J."/>
        </authorList>
    </citation>
    <scope>NUCLEOTIDE SEQUENCE [LARGE SCALE GENOMIC DNA]</scope>
</reference>
<dbReference type="InterPro" id="IPR011707">
    <property type="entry name" value="Cu-oxidase-like_N"/>
</dbReference>
<proteinExistence type="inferred from homology"/>
<dbReference type="CDD" id="cd13877">
    <property type="entry name" value="CuRO_2_Fet3p_like"/>
    <property type="match status" value="1"/>
</dbReference>
<dbReference type="GO" id="GO:0005507">
    <property type="term" value="F:copper ion binding"/>
    <property type="evidence" value="ECO:0007669"/>
    <property type="project" value="InterPro"/>
</dbReference>
<dbReference type="GO" id="GO:0004322">
    <property type="term" value="F:ferroxidase activity"/>
    <property type="evidence" value="ECO:0007669"/>
    <property type="project" value="TreeGrafter"/>
</dbReference>
<feature type="signal peptide" evidence="6">
    <location>
        <begin position="1"/>
        <end position="22"/>
    </location>
</feature>
<keyword evidence="5" id="KW-0186">Copper</keyword>
<organism evidence="10 11">
    <name type="scientific">Thermothielavioides terrestris</name>
    <dbReference type="NCBI Taxonomy" id="2587410"/>
    <lineage>
        <taxon>Eukaryota</taxon>
        <taxon>Fungi</taxon>
        <taxon>Dikarya</taxon>
        <taxon>Ascomycota</taxon>
        <taxon>Pezizomycotina</taxon>
        <taxon>Sordariomycetes</taxon>
        <taxon>Sordariomycetidae</taxon>
        <taxon>Sordariales</taxon>
        <taxon>Chaetomiaceae</taxon>
        <taxon>Thermothielavioides</taxon>
    </lineage>
</organism>
<dbReference type="Pfam" id="PF07731">
    <property type="entry name" value="Cu-oxidase_2"/>
    <property type="match status" value="1"/>
</dbReference>
<evidence type="ECO:0000259" key="9">
    <source>
        <dbReference type="Pfam" id="PF07732"/>
    </source>
</evidence>
<dbReference type="InterPro" id="IPR002355">
    <property type="entry name" value="Cu_oxidase_Cu_BS"/>
</dbReference>
<dbReference type="SUPFAM" id="SSF49503">
    <property type="entry name" value="Cupredoxins"/>
    <property type="match status" value="3"/>
</dbReference>
<protein>
    <submittedName>
        <fullName evidence="10">Ad6c3e4e-b264-4720-8c04-84c0385a4752</fullName>
    </submittedName>
</protein>
<evidence type="ECO:0000313" key="10">
    <source>
        <dbReference type="EMBL" id="SPQ22246.1"/>
    </source>
</evidence>
<evidence type="ECO:0000256" key="3">
    <source>
        <dbReference type="ARBA" id="ARBA00022729"/>
    </source>
</evidence>
<dbReference type="Pfam" id="PF07732">
    <property type="entry name" value="Cu-oxidase_3"/>
    <property type="match status" value="1"/>
</dbReference>
<dbReference type="PANTHER" id="PTHR11709">
    <property type="entry name" value="MULTI-COPPER OXIDASE"/>
    <property type="match status" value="1"/>
</dbReference>
<dbReference type="EMBL" id="OUUZ01000008">
    <property type="protein sequence ID" value="SPQ22246.1"/>
    <property type="molecule type" value="Genomic_DNA"/>
</dbReference>
<dbReference type="InterPro" id="IPR011706">
    <property type="entry name" value="Cu-oxidase_C"/>
</dbReference>
<dbReference type="Pfam" id="PF00394">
    <property type="entry name" value="Cu-oxidase"/>
    <property type="match status" value="1"/>
</dbReference>
<dbReference type="GO" id="GO:0033573">
    <property type="term" value="C:high-affinity iron permease complex"/>
    <property type="evidence" value="ECO:0007669"/>
    <property type="project" value="TreeGrafter"/>
</dbReference>
<evidence type="ECO:0000256" key="4">
    <source>
        <dbReference type="ARBA" id="ARBA00023002"/>
    </source>
</evidence>
<feature type="domain" description="Plastocyanin-like" evidence="8">
    <location>
        <begin position="366"/>
        <end position="497"/>
    </location>
</feature>
<keyword evidence="3 6" id="KW-0732">Signal</keyword>
<sequence length="600" mass="66816">MFWSRCLELFLSLPALVIVVRAGTVTYDWNVTWVWAKPDGFGRPVIGINHKWPCPTLEATVGDTVIVNFLNKLGNQTAGLHFHGVSQLQTPEMDGPSGVTQCPVPPDASVKYQFTADAPGTFWYHSHNMGQYPDGLRGPLIVHDPNDPYKSSYDEEVILSVSDWYHNSSLKAVQSMLSPYNTRFAPPIPDSLIVNEGLGSHINVTKGKTYRIRIINFAAFGSAMIHFDSHTMNIIANDAAYVKKTDAYQLRIAPAQRYDVLIAPLDQDSGNYPFLISLDLNRDWTNSSQQLKWAHNYTGYLVLDSSKKLDKKDVVNKWQPIDESLLEPYDGAPAYSSYDQLIQLDFKFCLDQNGYPRSCFNNITYISQKVPTLYSVATTGDQNTNPVIYGQVNPFIVNFNQTVQIVVNNIDTATHPFHLHGHHFQLLARPSSGVGTWPGHEGNYVSTPPMRDTVTVMPNSYAVLRFKADNPGVWLFHCHIEWHVEMGLTATIIEAPDRLRNLTFPDDHIDVCKKSNTPYQGNAAGNTKNVTDTSGFVTVPPTTYSGAVWSPSSTTKIPAYGRPTNTARAVALAIEDQVDDESLAKILTQALSAIFSVRKD</sequence>
<comment type="similarity">
    <text evidence="1">Belongs to the multicopper oxidase family.</text>
</comment>
<evidence type="ECO:0000259" key="8">
    <source>
        <dbReference type="Pfam" id="PF07731"/>
    </source>
</evidence>
<name>A0A446BIE2_9PEZI</name>
<dbReference type="PANTHER" id="PTHR11709:SF361">
    <property type="entry name" value="IRON TRANSPORT MULTICOPPER OXIDASE FET3"/>
    <property type="match status" value="1"/>
</dbReference>